<dbReference type="CDD" id="cd08422">
    <property type="entry name" value="PBP2_CrgA_like"/>
    <property type="match status" value="1"/>
</dbReference>
<dbReference type="InterPro" id="IPR000847">
    <property type="entry name" value="LysR_HTH_N"/>
</dbReference>
<keyword evidence="3" id="KW-0238">DNA-binding</keyword>
<dbReference type="KEGG" id="bid:Bind_2785"/>
<dbReference type="AlphaFoldDB" id="B2IJY0"/>
<reference evidence="6 7" key="2">
    <citation type="journal article" date="2010" name="J. Bacteriol.">
        <title>Complete genome sequence of Beijerinckia indica subsp. indica.</title>
        <authorList>
            <person name="Tamas I."/>
            <person name="Dedysh S.N."/>
            <person name="Liesack W."/>
            <person name="Stott M.B."/>
            <person name="Alam M."/>
            <person name="Murrell J.C."/>
            <person name="Dunfield P.F."/>
        </authorList>
    </citation>
    <scope>NUCLEOTIDE SEQUENCE [LARGE SCALE GENOMIC DNA]</scope>
    <source>
        <strain evidence="7">ATCC 9039 / DSM 1715 / NCIMB 8712</strain>
    </source>
</reference>
<sequence length="311" mass="33487">MDIVCALRTFLRVAETGSFSAAAVDLKLTQPAVSRQVSALEAHLDTRLLHRSTTALALTSEGERMIPMALKVIEAVEALGESAGQVGTASGEVRLSVPAPLGLYMSDRLAALLDHHPQLSVELLFREEPSDLVGQGIDLEVRLGNIADSSLICRRIGWTTAFLVATPAYLEKRGTPRALEDLSHHDCICYKRGGDSRSWLFSNGADEVAVRIAPRLIVNNAVAVHRAVLAGAGIAILSHILAVPDIETGRLISLIPDFPPARLPITLAYPSRRNMPFRVRAVIDYLVAAMREDPLMTSSSASNASSLAELE</sequence>
<dbReference type="SUPFAM" id="SSF53850">
    <property type="entry name" value="Periplasmic binding protein-like II"/>
    <property type="match status" value="1"/>
</dbReference>
<organism evidence="6 7">
    <name type="scientific">Beijerinckia indica subsp. indica (strain ATCC 9039 / DSM 1715 / NCIMB 8712)</name>
    <dbReference type="NCBI Taxonomy" id="395963"/>
    <lineage>
        <taxon>Bacteria</taxon>
        <taxon>Pseudomonadati</taxon>
        <taxon>Pseudomonadota</taxon>
        <taxon>Alphaproteobacteria</taxon>
        <taxon>Hyphomicrobiales</taxon>
        <taxon>Beijerinckiaceae</taxon>
        <taxon>Beijerinckia</taxon>
    </lineage>
</organism>
<comment type="similarity">
    <text evidence="1">Belongs to the LysR transcriptional regulatory family.</text>
</comment>
<evidence type="ECO:0000313" key="6">
    <source>
        <dbReference type="EMBL" id="ACB96355.1"/>
    </source>
</evidence>
<evidence type="ECO:0000313" key="7">
    <source>
        <dbReference type="Proteomes" id="UP000001695"/>
    </source>
</evidence>
<dbReference type="InterPro" id="IPR058163">
    <property type="entry name" value="LysR-type_TF_proteobact-type"/>
</dbReference>
<evidence type="ECO:0000259" key="5">
    <source>
        <dbReference type="PROSITE" id="PS50931"/>
    </source>
</evidence>
<name>B2IJY0_BEII9</name>
<keyword evidence="4" id="KW-0804">Transcription</keyword>
<dbReference type="InterPro" id="IPR005119">
    <property type="entry name" value="LysR_subst-bd"/>
</dbReference>
<dbReference type="GO" id="GO:0003677">
    <property type="term" value="F:DNA binding"/>
    <property type="evidence" value="ECO:0007669"/>
    <property type="project" value="UniProtKB-KW"/>
</dbReference>
<dbReference type="Gene3D" id="3.40.190.290">
    <property type="match status" value="1"/>
</dbReference>
<keyword evidence="7" id="KW-1185">Reference proteome</keyword>
<dbReference type="FunFam" id="1.10.10.10:FF:000001">
    <property type="entry name" value="LysR family transcriptional regulator"/>
    <property type="match status" value="1"/>
</dbReference>
<dbReference type="RefSeq" id="WP_012385706.1">
    <property type="nucleotide sequence ID" value="NC_010581.1"/>
</dbReference>
<dbReference type="Pfam" id="PF03466">
    <property type="entry name" value="LysR_substrate"/>
    <property type="match status" value="1"/>
</dbReference>
<dbReference type="Gene3D" id="1.10.10.10">
    <property type="entry name" value="Winged helix-like DNA-binding domain superfamily/Winged helix DNA-binding domain"/>
    <property type="match status" value="1"/>
</dbReference>
<evidence type="ECO:0000256" key="1">
    <source>
        <dbReference type="ARBA" id="ARBA00009437"/>
    </source>
</evidence>
<evidence type="ECO:0000256" key="2">
    <source>
        <dbReference type="ARBA" id="ARBA00023015"/>
    </source>
</evidence>
<proteinExistence type="inferred from homology"/>
<dbReference type="OrthoDB" id="9786526at2"/>
<dbReference type="STRING" id="395963.Bind_2785"/>
<dbReference type="GO" id="GO:0003700">
    <property type="term" value="F:DNA-binding transcription factor activity"/>
    <property type="evidence" value="ECO:0007669"/>
    <property type="project" value="InterPro"/>
</dbReference>
<dbReference type="InterPro" id="IPR036388">
    <property type="entry name" value="WH-like_DNA-bd_sf"/>
</dbReference>
<dbReference type="PRINTS" id="PR00039">
    <property type="entry name" value="HTHLYSR"/>
</dbReference>
<dbReference type="PANTHER" id="PTHR30537:SF5">
    <property type="entry name" value="HTH-TYPE TRANSCRIPTIONAL ACTIVATOR TTDR-RELATED"/>
    <property type="match status" value="1"/>
</dbReference>
<dbReference type="EMBL" id="CP001016">
    <property type="protein sequence ID" value="ACB96355.1"/>
    <property type="molecule type" value="Genomic_DNA"/>
</dbReference>
<gene>
    <name evidence="6" type="ordered locus">Bind_2785</name>
</gene>
<evidence type="ECO:0000256" key="4">
    <source>
        <dbReference type="ARBA" id="ARBA00023163"/>
    </source>
</evidence>
<dbReference type="InterPro" id="IPR036390">
    <property type="entry name" value="WH_DNA-bd_sf"/>
</dbReference>
<dbReference type="SUPFAM" id="SSF46785">
    <property type="entry name" value="Winged helix' DNA-binding domain"/>
    <property type="match status" value="1"/>
</dbReference>
<dbReference type="PANTHER" id="PTHR30537">
    <property type="entry name" value="HTH-TYPE TRANSCRIPTIONAL REGULATOR"/>
    <property type="match status" value="1"/>
</dbReference>
<dbReference type="Proteomes" id="UP000001695">
    <property type="component" value="Chromosome"/>
</dbReference>
<evidence type="ECO:0000256" key="3">
    <source>
        <dbReference type="ARBA" id="ARBA00023125"/>
    </source>
</evidence>
<feature type="domain" description="HTH lysR-type" evidence="5">
    <location>
        <begin position="1"/>
        <end position="59"/>
    </location>
</feature>
<dbReference type="HOGENOM" id="CLU_039613_16_2_5"/>
<dbReference type="Pfam" id="PF00126">
    <property type="entry name" value="HTH_1"/>
    <property type="match status" value="1"/>
</dbReference>
<accession>B2IJY0</accession>
<protein>
    <submittedName>
        <fullName evidence="6">Transcriptional regulator, LysR family</fullName>
    </submittedName>
</protein>
<dbReference type="PROSITE" id="PS50931">
    <property type="entry name" value="HTH_LYSR"/>
    <property type="match status" value="1"/>
</dbReference>
<keyword evidence="2" id="KW-0805">Transcription regulation</keyword>
<dbReference type="eggNOG" id="COG0583">
    <property type="taxonomic scope" value="Bacteria"/>
</dbReference>
<reference evidence="7" key="1">
    <citation type="submission" date="2008-03" db="EMBL/GenBank/DDBJ databases">
        <title>Complete sequence of chromosome of Beijerinckia indica subsp. indica ATCC 9039.</title>
        <authorList>
            <consortium name="US DOE Joint Genome Institute"/>
            <person name="Copeland A."/>
            <person name="Lucas S."/>
            <person name="Lapidus A."/>
            <person name="Glavina del Rio T."/>
            <person name="Dalin E."/>
            <person name="Tice H."/>
            <person name="Bruce D."/>
            <person name="Goodwin L."/>
            <person name="Pitluck S."/>
            <person name="LaButti K."/>
            <person name="Schmutz J."/>
            <person name="Larimer F."/>
            <person name="Land M."/>
            <person name="Hauser L."/>
            <person name="Kyrpides N."/>
            <person name="Mikhailova N."/>
            <person name="Dunfield P.F."/>
            <person name="Dedysh S.N."/>
            <person name="Liesack W."/>
            <person name="Saw J.H."/>
            <person name="Alam M."/>
            <person name="Chen Y."/>
            <person name="Murrell J.C."/>
            <person name="Richardson P."/>
        </authorList>
    </citation>
    <scope>NUCLEOTIDE SEQUENCE [LARGE SCALE GENOMIC DNA]</scope>
    <source>
        <strain evidence="7">ATCC 9039 / DSM 1715 / NCIMB 8712</strain>
    </source>
</reference>